<dbReference type="CDD" id="cd22744">
    <property type="entry name" value="OTU"/>
    <property type="match status" value="1"/>
</dbReference>
<dbReference type="InterPro" id="IPR018289">
    <property type="entry name" value="MULE_transposase_dom"/>
</dbReference>
<comment type="caution">
    <text evidence="3">The sequence shown here is derived from an EMBL/GenBank/DDBJ whole genome shotgun (WGS) entry which is preliminary data.</text>
</comment>
<evidence type="ECO:0000259" key="2">
    <source>
        <dbReference type="Pfam" id="PF10551"/>
    </source>
</evidence>
<dbReference type="PANTHER" id="PTHR31569:SF4">
    <property type="entry name" value="SWIM-TYPE DOMAIN-CONTAINING PROTEIN"/>
    <property type="match status" value="1"/>
</dbReference>
<gene>
    <name evidence="3" type="ORF">RND81_08G051300</name>
</gene>
<reference evidence="3" key="1">
    <citation type="submission" date="2024-03" db="EMBL/GenBank/DDBJ databases">
        <title>WGS assembly of Saponaria officinalis var. Norfolk2.</title>
        <authorList>
            <person name="Jenkins J."/>
            <person name="Shu S."/>
            <person name="Grimwood J."/>
            <person name="Barry K."/>
            <person name="Goodstein D."/>
            <person name="Schmutz J."/>
            <person name="Leebens-Mack J."/>
            <person name="Osbourn A."/>
        </authorList>
    </citation>
    <scope>NUCLEOTIDE SEQUENCE [LARGE SCALE GENOMIC DNA]</scope>
    <source>
        <strain evidence="3">JIC</strain>
    </source>
</reference>
<keyword evidence="4" id="KW-1185">Reference proteome</keyword>
<dbReference type="Pfam" id="PF10551">
    <property type="entry name" value="MULE"/>
    <property type="match status" value="1"/>
</dbReference>
<name>A0AAW1J3G4_SAPOF</name>
<dbReference type="EMBL" id="JBDFQZ010000008">
    <property type="protein sequence ID" value="KAK9697649.1"/>
    <property type="molecule type" value="Genomic_DNA"/>
</dbReference>
<evidence type="ECO:0000313" key="3">
    <source>
        <dbReference type="EMBL" id="KAK9697649.1"/>
    </source>
</evidence>
<protein>
    <recommendedName>
        <fullName evidence="2">MULE transposase domain-containing protein</fullName>
    </recommendedName>
</protein>
<proteinExistence type="predicted"/>
<accession>A0AAW1J3G4</accession>
<feature type="compositionally biased region" description="Polar residues" evidence="1">
    <location>
        <begin position="170"/>
        <end position="180"/>
    </location>
</feature>
<sequence length="807" mass="92626">MDVETQLPSMVRMLSFNIPTMEGRSNSTSIHGGMLSFNDSFEEFGGDGVDYNPLFITTTCFADRDKAFDWASKISEDNGFALVKANNGAKNRTQGLLASYFRCYRYGKSNGTAKGFGCHNHQLTKYKDGHRHYAGLDEEEKAYVEQQYRAAVFPRDIKSGLHQKTPDKPQPSSTQIYSETSKIRKKIRGERNPAQQMLALAVDANYVQWHETNPETHELTYVFMSHPEAVKLFCAYPHVVLKDSTYKTNVYKMTLVEVVGVTHVGSSFLIACVLIPSESEEGYTWLLQKLRRALSMFKTEWYKNHVLRNEETGWWKVIDATNEEDFKEAWCAFSNKWDTLSSYVSKTWGENATKFVLCYTNRYFHLGNTATSRVESAHSLLKAWLKSAHLTLDTMWSHIHSMLEGQHSKIRKELEQSRSRPRITDRMFSLLQGNVSIKAIEIMEAEIRRGTLEYDGNEAMPKNDNDMLEELIEKARKNDPAYKKVFLEKMRDILHPEDEDILPPAVGENPKGRPRNSTTRSKSSFEHSQRKYGTPSTDASTNVGHRSIDFPAGPSGAPLERNFTIGLLSTWNKRYGVPEDLWGHFDGWVDIGNDGHCGYRVISHAQRGIESDYVQMRDWCIRETTGFEVYKALFEASFTMPNGLTRYENTLRRIGFFRETSYGEDHWMHSDDLFVFASIFNWTICVIGQNHYANGAKEWQCTTILPLRRSSQIVAPYGVLWIVNHKYHWMRLHSRGPADLVPMPPIYPAWAVFRDPSVAHLESLYQTNIDNWHTCMGTKPRAPRRRDGTQVQAARTLVFDDLVNVSN</sequence>
<dbReference type="AlphaFoldDB" id="A0AAW1J3G4"/>
<feature type="compositionally biased region" description="Polar residues" evidence="1">
    <location>
        <begin position="534"/>
        <end position="544"/>
    </location>
</feature>
<feature type="domain" description="MULE transposase" evidence="2">
    <location>
        <begin position="239"/>
        <end position="296"/>
    </location>
</feature>
<dbReference type="Proteomes" id="UP001443914">
    <property type="component" value="Unassembled WGS sequence"/>
</dbReference>
<organism evidence="3 4">
    <name type="scientific">Saponaria officinalis</name>
    <name type="common">Common soapwort</name>
    <name type="synonym">Lychnis saponaria</name>
    <dbReference type="NCBI Taxonomy" id="3572"/>
    <lineage>
        <taxon>Eukaryota</taxon>
        <taxon>Viridiplantae</taxon>
        <taxon>Streptophyta</taxon>
        <taxon>Embryophyta</taxon>
        <taxon>Tracheophyta</taxon>
        <taxon>Spermatophyta</taxon>
        <taxon>Magnoliopsida</taxon>
        <taxon>eudicotyledons</taxon>
        <taxon>Gunneridae</taxon>
        <taxon>Pentapetalae</taxon>
        <taxon>Caryophyllales</taxon>
        <taxon>Caryophyllaceae</taxon>
        <taxon>Caryophylleae</taxon>
        <taxon>Saponaria</taxon>
    </lineage>
</organism>
<feature type="region of interest" description="Disordered" evidence="1">
    <location>
        <begin position="498"/>
        <end position="544"/>
    </location>
</feature>
<evidence type="ECO:0000256" key="1">
    <source>
        <dbReference type="SAM" id="MobiDB-lite"/>
    </source>
</evidence>
<evidence type="ECO:0000313" key="4">
    <source>
        <dbReference type="Proteomes" id="UP001443914"/>
    </source>
</evidence>
<feature type="region of interest" description="Disordered" evidence="1">
    <location>
        <begin position="160"/>
        <end position="180"/>
    </location>
</feature>
<dbReference type="PANTHER" id="PTHR31569">
    <property type="entry name" value="SWIM-TYPE DOMAIN-CONTAINING PROTEIN"/>
    <property type="match status" value="1"/>
</dbReference>
<dbReference type="InterPro" id="IPR052579">
    <property type="entry name" value="Zinc_finger_SWIM"/>
</dbReference>